<comment type="caution">
    <text evidence="4">The sequence shown here is derived from an EMBL/GenBank/DDBJ whole genome shotgun (WGS) entry which is preliminary data.</text>
</comment>
<dbReference type="CDD" id="cd03392">
    <property type="entry name" value="PAP2_like_2"/>
    <property type="match status" value="1"/>
</dbReference>
<dbReference type="Pfam" id="PF01569">
    <property type="entry name" value="PAP2"/>
    <property type="match status" value="1"/>
</dbReference>
<organism evidence="4 5">
    <name type="scientific">Granulimonas faecalis</name>
    <dbReference type="NCBI Taxonomy" id="2894155"/>
    <lineage>
        <taxon>Bacteria</taxon>
        <taxon>Bacillati</taxon>
        <taxon>Actinomycetota</taxon>
        <taxon>Coriobacteriia</taxon>
        <taxon>Coriobacteriales</taxon>
        <taxon>Kribbibacteriaceae</taxon>
        <taxon>Granulimonas</taxon>
    </lineage>
</organism>
<feature type="transmembrane region" description="Helical" evidence="2">
    <location>
        <begin position="99"/>
        <end position="119"/>
    </location>
</feature>
<dbReference type="EMBL" id="BQKC01000001">
    <property type="protein sequence ID" value="GJM54417.1"/>
    <property type="molecule type" value="Genomic_DNA"/>
</dbReference>
<sequence>MPQSHRTPWTARFARLCRNHWRTIVVCLALIVLIAILEEVLFSDIVRMDQLAYWLVVLHMRTDWLTPVMTSVTNLAAPVPLLVMLVIVAAFAPGRRPGWCCALNLVLVVALNELLKYIVHRPRPDGFRLISEVGYSFPSGHSMVSMAFFGLLVWMIWRYERDRTMRVLWSLFFGAVIFMVGFSRIYLGVHYASDVVAGFCVSLVWLAFYTRVVAPLFLPKPANPRHSSALTARIAPEKATRPDPAMDTAMWNTTPDVPPAPKHRRTERGR</sequence>
<evidence type="ECO:0000259" key="3">
    <source>
        <dbReference type="SMART" id="SM00014"/>
    </source>
</evidence>
<keyword evidence="5" id="KW-1185">Reference proteome</keyword>
<feature type="transmembrane region" description="Helical" evidence="2">
    <location>
        <begin position="75"/>
        <end position="92"/>
    </location>
</feature>
<evidence type="ECO:0000313" key="5">
    <source>
        <dbReference type="Proteomes" id="UP001055025"/>
    </source>
</evidence>
<dbReference type="SMART" id="SM00014">
    <property type="entry name" value="acidPPc"/>
    <property type="match status" value="1"/>
</dbReference>
<name>A0AAV5AYH2_9ACTN</name>
<feature type="transmembrane region" description="Helical" evidence="2">
    <location>
        <begin position="169"/>
        <end position="189"/>
    </location>
</feature>
<dbReference type="InterPro" id="IPR000326">
    <property type="entry name" value="PAP2/HPO"/>
</dbReference>
<feature type="compositionally biased region" description="Basic residues" evidence="1">
    <location>
        <begin position="261"/>
        <end position="270"/>
    </location>
</feature>
<evidence type="ECO:0000256" key="2">
    <source>
        <dbReference type="SAM" id="Phobius"/>
    </source>
</evidence>
<reference evidence="4" key="1">
    <citation type="journal article" date="2022" name="Int. J. Syst. Evol. Microbiol.">
        <title>Granulimonas faecalis gen. nov., sp. nov., and Leptogranulimonas caecicola gen. nov., sp. nov., novel lactate-producing Atopobiaceae bacteria isolated from mouse intestines, and an emended description of the family Atopobiaceae.</title>
        <authorList>
            <person name="Morinaga K."/>
            <person name="Kusada H."/>
            <person name="Sakamoto S."/>
            <person name="Murakami T."/>
            <person name="Toyoda A."/>
            <person name="Mori H."/>
            <person name="Meng X.Y."/>
            <person name="Takashino M."/>
            <person name="Murotomi K."/>
            <person name="Tamaki H."/>
        </authorList>
    </citation>
    <scope>NUCLEOTIDE SEQUENCE</scope>
    <source>
        <strain evidence="4">OPF53</strain>
    </source>
</reference>
<gene>
    <name evidence="4" type="ORF">ATOP_00720</name>
</gene>
<keyword evidence="2" id="KW-0472">Membrane</keyword>
<evidence type="ECO:0000313" key="4">
    <source>
        <dbReference type="EMBL" id="GJM54417.1"/>
    </source>
</evidence>
<protein>
    <recommendedName>
        <fullName evidence="3">Phosphatidic acid phosphatase type 2/haloperoxidase domain-containing protein</fullName>
    </recommendedName>
</protein>
<keyword evidence="2" id="KW-0812">Transmembrane</keyword>
<dbReference type="PANTHER" id="PTHR14969:SF13">
    <property type="entry name" value="AT30094P"/>
    <property type="match status" value="1"/>
</dbReference>
<dbReference type="Proteomes" id="UP001055025">
    <property type="component" value="Unassembled WGS sequence"/>
</dbReference>
<dbReference type="Gene3D" id="1.20.144.10">
    <property type="entry name" value="Phosphatidic acid phosphatase type 2/haloperoxidase"/>
    <property type="match status" value="1"/>
</dbReference>
<feature type="transmembrane region" description="Helical" evidence="2">
    <location>
        <begin position="21"/>
        <end position="42"/>
    </location>
</feature>
<feature type="region of interest" description="Disordered" evidence="1">
    <location>
        <begin position="224"/>
        <end position="270"/>
    </location>
</feature>
<feature type="transmembrane region" description="Helical" evidence="2">
    <location>
        <begin position="139"/>
        <end position="157"/>
    </location>
</feature>
<dbReference type="SUPFAM" id="SSF48317">
    <property type="entry name" value="Acid phosphatase/Vanadium-dependent haloperoxidase"/>
    <property type="match status" value="1"/>
</dbReference>
<evidence type="ECO:0000256" key="1">
    <source>
        <dbReference type="SAM" id="MobiDB-lite"/>
    </source>
</evidence>
<keyword evidence="2" id="KW-1133">Transmembrane helix</keyword>
<dbReference type="InterPro" id="IPR036938">
    <property type="entry name" value="PAP2/HPO_sf"/>
</dbReference>
<proteinExistence type="predicted"/>
<accession>A0AAV5AYH2</accession>
<feature type="transmembrane region" description="Helical" evidence="2">
    <location>
        <begin position="195"/>
        <end position="218"/>
    </location>
</feature>
<dbReference type="RefSeq" id="WP_251164209.1">
    <property type="nucleotide sequence ID" value="NZ_BQKC01000001.1"/>
</dbReference>
<dbReference type="PANTHER" id="PTHR14969">
    <property type="entry name" value="SPHINGOSINE-1-PHOSPHATE PHOSPHOHYDROLASE"/>
    <property type="match status" value="1"/>
</dbReference>
<feature type="domain" description="Phosphatidic acid phosphatase type 2/haloperoxidase" evidence="3">
    <location>
        <begin position="100"/>
        <end position="210"/>
    </location>
</feature>
<dbReference type="AlphaFoldDB" id="A0AAV5AYH2"/>